<dbReference type="EMBL" id="QFLI01000002">
    <property type="protein sequence ID" value="PXY02014.1"/>
    <property type="molecule type" value="Genomic_DNA"/>
</dbReference>
<comment type="caution">
    <text evidence="2">The sequence shown here is derived from an EMBL/GenBank/DDBJ whole genome shotgun (WGS) entry which is preliminary data.</text>
</comment>
<feature type="domain" description="Thioredoxin" evidence="1">
    <location>
        <begin position="22"/>
        <end position="152"/>
    </location>
</feature>
<dbReference type="CDD" id="cd02947">
    <property type="entry name" value="TRX_family"/>
    <property type="match status" value="1"/>
</dbReference>
<dbReference type="InterPro" id="IPR012336">
    <property type="entry name" value="Thioredoxin-like_fold"/>
</dbReference>
<evidence type="ECO:0000313" key="3">
    <source>
        <dbReference type="Proteomes" id="UP000248079"/>
    </source>
</evidence>
<dbReference type="AlphaFoldDB" id="A0A2V4ADB6"/>
<dbReference type="PROSITE" id="PS51352">
    <property type="entry name" value="THIOREDOXIN_2"/>
    <property type="match status" value="1"/>
</dbReference>
<keyword evidence="3" id="KW-1185">Reference proteome</keyword>
<dbReference type="GO" id="GO:0015035">
    <property type="term" value="F:protein-disulfide reductase activity"/>
    <property type="evidence" value="ECO:0007669"/>
    <property type="project" value="TreeGrafter"/>
</dbReference>
<protein>
    <recommendedName>
        <fullName evidence="1">Thioredoxin domain-containing protein</fullName>
    </recommendedName>
</protein>
<accession>A0A2V4ADB6</accession>
<name>A0A2V4ADB6_9BACT</name>
<dbReference type="Proteomes" id="UP000248079">
    <property type="component" value="Unassembled WGS sequence"/>
</dbReference>
<dbReference type="OrthoDB" id="9794348at2"/>
<dbReference type="PANTHER" id="PTHR45663">
    <property type="entry name" value="GEO12009P1"/>
    <property type="match status" value="1"/>
</dbReference>
<dbReference type="PANTHER" id="PTHR45663:SF11">
    <property type="entry name" value="GEO12009P1"/>
    <property type="match status" value="1"/>
</dbReference>
<dbReference type="InterPro" id="IPR036249">
    <property type="entry name" value="Thioredoxin-like_sf"/>
</dbReference>
<dbReference type="Gene3D" id="3.40.30.10">
    <property type="entry name" value="Glutaredoxin"/>
    <property type="match status" value="1"/>
</dbReference>
<evidence type="ECO:0000259" key="1">
    <source>
        <dbReference type="PROSITE" id="PS51352"/>
    </source>
</evidence>
<gene>
    <name evidence="2" type="ORF">DF185_05030</name>
</gene>
<dbReference type="GO" id="GO:0005829">
    <property type="term" value="C:cytosol"/>
    <property type="evidence" value="ECO:0007669"/>
    <property type="project" value="TreeGrafter"/>
</dbReference>
<dbReference type="SUPFAM" id="SSF52833">
    <property type="entry name" value="Thioredoxin-like"/>
    <property type="match status" value="1"/>
</dbReference>
<dbReference type="GO" id="GO:0045454">
    <property type="term" value="P:cell redox homeostasis"/>
    <property type="evidence" value="ECO:0007669"/>
    <property type="project" value="TreeGrafter"/>
</dbReference>
<dbReference type="RefSeq" id="WP_110359648.1">
    <property type="nucleotide sequence ID" value="NZ_QFLI01000002.1"/>
</dbReference>
<dbReference type="Pfam" id="PF13098">
    <property type="entry name" value="Thioredoxin_2"/>
    <property type="match status" value="1"/>
</dbReference>
<dbReference type="InterPro" id="IPR013766">
    <property type="entry name" value="Thioredoxin_domain"/>
</dbReference>
<evidence type="ECO:0000313" key="2">
    <source>
        <dbReference type="EMBL" id="PXY02014.1"/>
    </source>
</evidence>
<proteinExistence type="predicted"/>
<sequence>MMKSILSGIAIAVMLVLLIVALALKDKMNDFVSSSLKNQVSEEAKSEGQNLIDSLYNYTLNEGGYQLTFLEFGAEGCISCRKMKKVMEEVKSQYPKKVNVVFMNALKEESQDLMKMYGIAAIPTQILLNQSGKEYYRHSGYISFDDLSKEFK</sequence>
<organism evidence="2 3">
    <name type="scientific">Marinifilum breve</name>
    <dbReference type="NCBI Taxonomy" id="2184082"/>
    <lineage>
        <taxon>Bacteria</taxon>
        <taxon>Pseudomonadati</taxon>
        <taxon>Bacteroidota</taxon>
        <taxon>Bacteroidia</taxon>
        <taxon>Marinilabiliales</taxon>
        <taxon>Marinifilaceae</taxon>
    </lineage>
</organism>
<reference evidence="2 3" key="1">
    <citation type="submission" date="2018-05" db="EMBL/GenBank/DDBJ databases">
        <title>Marinifilum breve JC075T sp. nov., a marine bacterium isolated from Yongle Blue Hole in the South China Sea.</title>
        <authorList>
            <person name="Fu T."/>
        </authorList>
    </citation>
    <scope>NUCLEOTIDE SEQUENCE [LARGE SCALE GENOMIC DNA]</scope>
    <source>
        <strain evidence="2 3">JC075</strain>
    </source>
</reference>